<protein>
    <submittedName>
        <fullName evidence="1">Uncharacterized protein</fullName>
    </submittedName>
</protein>
<proteinExistence type="predicted"/>
<dbReference type="Proteomes" id="UP000199103">
    <property type="component" value="Chromosome I"/>
</dbReference>
<keyword evidence="2" id="KW-1185">Reference proteome</keyword>
<reference evidence="1 2" key="1">
    <citation type="submission" date="2016-10" db="EMBL/GenBank/DDBJ databases">
        <authorList>
            <person name="de Groot N.N."/>
        </authorList>
    </citation>
    <scope>NUCLEOTIDE SEQUENCE [LARGE SCALE GENOMIC DNA]</scope>
    <source>
        <strain evidence="1 2">DSM 21800</strain>
    </source>
</reference>
<organism evidence="1 2">
    <name type="scientific">Microlunatus soli</name>
    <dbReference type="NCBI Taxonomy" id="630515"/>
    <lineage>
        <taxon>Bacteria</taxon>
        <taxon>Bacillati</taxon>
        <taxon>Actinomycetota</taxon>
        <taxon>Actinomycetes</taxon>
        <taxon>Propionibacteriales</taxon>
        <taxon>Propionibacteriaceae</taxon>
        <taxon>Microlunatus</taxon>
    </lineage>
</organism>
<dbReference type="RefSeq" id="WP_091521257.1">
    <property type="nucleotide sequence ID" value="NZ_LT629772.1"/>
</dbReference>
<dbReference type="OrthoDB" id="3362681at2"/>
<dbReference type="STRING" id="630515.SAMN04489812_1162"/>
<dbReference type="EMBL" id="LT629772">
    <property type="protein sequence ID" value="SDS19187.1"/>
    <property type="molecule type" value="Genomic_DNA"/>
</dbReference>
<evidence type="ECO:0000313" key="1">
    <source>
        <dbReference type="EMBL" id="SDS19187.1"/>
    </source>
</evidence>
<accession>A0A1H1Q7D3</accession>
<sequence>MDWYGTVLPVVPIELQLGTMIARDQQHRLRATLEAIDPSRLDIAMLRRTVADRQIMASGSRIPTVLLDLL</sequence>
<name>A0A1H1Q7D3_9ACTN</name>
<gene>
    <name evidence="1" type="ORF">SAMN04489812_1162</name>
</gene>
<dbReference type="AlphaFoldDB" id="A0A1H1Q7D3"/>
<evidence type="ECO:0000313" key="2">
    <source>
        <dbReference type="Proteomes" id="UP000199103"/>
    </source>
</evidence>